<reference evidence="2" key="1">
    <citation type="submission" date="2023-07" db="EMBL/GenBank/DDBJ databases">
        <authorList>
            <person name="Haufschild T."/>
            <person name="Kallscheuer N."/>
            <person name="Hammer J."/>
            <person name="Kohn T."/>
            <person name="Kabuu M."/>
            <person name="Jogler M."/>
            <person name="Wohfarth N."/>
            <person name="Heuer A."/>
            <person name="Rohde M."/>
            <person name="van Teeseling M.C.F."/>
            <person name="Jogler C."/>
        </authorList>
    </citation>
    <scope>NUCLEOTIDE SEQUENCE</scope>
    <source>
        <strain evidence="2">Strain 138</strain>
        <strain evidence="3">Strain 318</strain>
    </source>
</reference>
<dbReference type="EMBL" id="CP130612">
    <property type="protein sequence ID" value="WKW12237.1"/>
    <property type="molecule type" value="Genomic_DNA"/>
</dbReference>
<dbReference type="Proteomes" id="UP001229955">
    <property type="component" value="Chromosome"/>
</dbReference>
<evidence type="ECO:0000313" key="2">
    <source>
        <dbReference type="EMBL" id="WKW12237.1"/>
    </source>
</evidence>
<keyword evidence="1" id="KW-0472">Membrane</keyword>
<dbReference type="KEGG" id="pspc:Strain318_001520"/>
<evidence type="ECO:0000313" key="3">
    <source>
        <dbReference type="EMBL" id="WKW15146.1"/>
    </source>
</evidence>
<dbReference type="RefSeq" id="WP_367885115.1">
    <property type="nucleotide sequence ID" value="NZ_CP130612.1"/>
</dbReference>
<proteinExistence type="predicted"/>
<accession>A0AA49Q7U7</accession>
<dbReference type="InterPro" id="IPR011138">
    <property type="entry name" value="Cytochrome_b-558"/>
</dbReference>
<gene>
    <name evidence="2" type="ORF">Strain138_001520</name>
    <name evidence="3" type="ORF">Strain318_001520</name>
</gene>
<feature type="transmembrane region" description="Helical" evidence="1">
    <location>
        <begin position="16"/>
        <end position="39"/>
    </location>
</feature>
<sequence>MSALLQFWESTIGKKWVMAVTGIGLVLFAFAHMAGNLQVFMGAGVFNDYAHKLQSLGPLLWIGRLGLLAMAILHIISALQLTARARAARPEGYVKMEPQISTLASRTMRVGGIILAAFLIFHILHFTTGQLHPAFSKGGAYGNVVLGFRVWWVAVFYIVAMSFFGLHLYHGIWAGARTLGISKPNPMPMERKLALGAAVIIWAGFIAVPIGVLLGIVD</sequence>
<keyword evidence="4" id="KW-1185">Reference proteome</keyword>
<dbReference type="GO" id="GO:0016020">
    <property type="term" value="C:membrane"/>
    <property type="evidence" value="ECO:0007669"/>
    <property type="project" value="InterPro"/>
</dbReference>
<feature type="transmembrane region" description="Helical" evidence="1">
    <location>
        <begin position="110"/>
        <end position="131"/>
    </location>
</feature>
<dbReference type="AlphaFoldDB" id="A0AA49Q4V7"/>
<name>A0AA49Q4V7_9BACT</name>
<evidence type="ECO:0000313" key="4">
    <source>
        <dbReference type="Proteomes" id="UP001229955"/>
    </source>
</evidence>
<dbReference type="NCBIfam" id="TIGR02046">
    <property type="entry name" value="sdhC_b558_fam"/>
    <property type="match status" value="1"/>
</dbReference>
<dbReference type="EMBL" id="CP130613">
    <property type="protein sequence ID" value="WKW15146.1"/>
    <property type="molecule type" value="Genomic_DNA"/>
</dbReference>
<feature type="transmembrane region" description="Helical" evidence="1">
    <location>
        <begin position="193"/>
        <end position="217"/>
    </location>
</feature>
<dbReference type="Gene3D" id="1.20.1300.10">
    <property type="entry name" value="Fumarate reductase/succinate dehydrogenase, transmembrane subunit"/>
    <property type="match status" value="1"/>
</dbReference>
<dbReference type="InterPro" id="IPR034804">
    <property type="entry name" value="SQR/QFR_C/D"/>
</dbReference>
<keyword evidence="1" id="KW-1133">Transmembrane helix</keyword>
<organism evidence="2">
    <name type="scientific">Pseudogemmatithrix spongiicola</name>
    <dbReference type="NCBI Taxonomy" id="3062599"/>
    <lineage>
        <taxon>Bacteria</taxon>
        <taxon>Pseudomonadati</taxon>
        <taxon>Gemmatimonadota</taxon>
        <taxon>Gemmatimonadia</taxon>
        <taxon>Gemmatimonadales</taxon>
        <taxon>Gemmatimonadaceae</taxon>
        <taxon>Pseudogemmatithrix</taxon>
    </lineage>
</organism>
<evidence type="ECO:0000256" key="1">
    <source>
        <dbReference type="SAM" id="Phobius"/>
    </source>
</evidence>
<dbReference type="SUPFAM" id="SSF81343">
    <property type="entry name" value="Fumarate reductase respiratory complex transmembrane subunits"/>
    <property type="match status" value="1"/>
</dbReference>
<accession>A0AA49Q4V7</accession>
<feature type="transmembrane region" description="Helical" evidence="1">
    <location>
        <begin position="59"/>
        <end position="79"/>
    </location>
</feature>
<protein>
    <submittedName>
        <fullName evidence="2">Succinate dehydrogenase cytochrome b subunit</fullName>
    </submittedName>
</protein>
<keyword evidence="1" id="KW-0812">Transmembrane</keyword>
<feature type="transmembrane region" description="Helical" evidence="1">
    <location>
        <begin position="151"/>
        <end position="172"/>
    </location>
</feature>
<dbReference type="CDD" id="cd03498">
    <property type="entry name" value="SQR_TypeB_2_TM"/>
    <property type="match status" value="1"/>
</dbReference>